<dbReference type="CDD" id="cd01310">
    <property type="entry name" value="TatD_DNAse"/>
    <property type="match status" value="1"/>
</dbReference>
<evidence type="ECO:0008006" key="5">
    <source>
        <dbReference type="Google" id="ProtNLM"/>
    </source>
</evidence>
<dbReference type="PROSITE" id="PS01091">
    <property type="entry name" value="TATD_3"/>
    <property type="match status" value="1"/>
</dbReference>
<sequence>MKFQYFDAHTHAQFAAYDSDRDAVLARARATGVGMITVGTQRDTSLKAVEVARVHENVWAAVGLHPVHTGKSFHDVQELGGGEAARGFAGRGEEFDHEYYRKLAEDPKVVAIGECGLDYAVFVSDRVLELQKRAPRQESGFSGEEVRRIKEKQREAFEAQIKFAHEVQKPLMIHCRSAFSDLISILTPNASRLNPSVIHFFSGTLGDAKKLLDMGFYFTFGGVITFPPKAGRLGDYDEVIKIIPPERILSETDAPYVAPVPYRGKRNEPAYVVEVVKKLAELNGMTAEATAEQIAKNAERVFGLQLNGE</sequence>
<dbReference type="EMBL" id="PCRZ01000025">
    <property type="protein sequence ID" value="PIP29927.1"/>
    <property type="molecule type" value="Genomic_DNA"/>
</dbReference>
<dbReference type="InterPro" id="IPR001130">
    <property type="entry name" value="TatD-like"/>
</dbReference>
<proteinExistence type="predicted"/>
<evidence type="ECO:0000256" key="1">
    <source>
        <dbReference type="ARBA" id="ARBA00022801"/>
    </source>
</evidence>
<dbReference type="GO" id="GO:0016788">
    <property type="term" value="F:hydrolase activity, acting on ester bonds"/>
    <property type="evidence" value="ECO:0007669"/>
    <property type="project" value="InterPro"/>
</dbReference>
<feature type="binding site" evidence="2">
    <location>
        <position position="199"/>
    </location>
    <ligand>
        <name>a divalent metal cation</name>
        <dbReference type="ChEBI" id="CHEBI:60240"/>
        <label>2</label>
    </ligand>
</feature>
<feature type="binding site" evidence="2">
    <location>
        <position position="11"/>
    </location>
    <ligand>
        <name>a divalent metal cation</name>
        <dbReference type="ChEBI" id="CHEBI:60240"/>
        <label>1</label>
    </ligand>
</feature>
<feature type="binding site" evidence="2">
    <location>
        <position position="253"/>
    </location>
    <ligand>
        <name>a divalent metal cation</name>
        <dbReference type="ChEBI" id="CHEBI:60240"/>
        <label>1</label>
    </ligand>
</feature>
<evidence type="ECO:0000313" key="3">
    <source>
        <dbReference type="EMBL" id="PIP29927.1"/>
    </source>
</evidence>
<keyword evidence="2" id="KW-0479">Metal-binding</keyword>
<dbReference type="InterPro" id="IPR032466">
    <property type="entry name" value="Metal_Hydrolase"/>
</dbReference>
<dbReference type="Pfam" id="PF01026">
    <property type="entry name" value="TatD_DNase"/>
    <property type="match status" value="1"/>
</dbReference>
<keyword evidence="1" id="KW-0378">Hydrolase</keyword>
<evidence type="ECO:0000313" key="4">
    <source>
        <dbReference type="Proteomes" id="UP000228812"/>
    </source>
</evidence>
<organism evidence="3 4">
    <name type="scientific">Candidatus Jorgensenbacteria bacterium CG23_combo_of_CG06-09_8_20_14_all_54_14</name>
    <dbReference type="NCBI Taxonomy" id="1974595"/>
    <lineage>
        <taxon>Bacteria</taxon>
        <taxon>Candidatus Joergenseniibacteriota</taxon>
    </lineage>
</organism>
<feature type="binding site" evidence="2">
    <location>
        <position position="174"/>
    </location>
    <ligand>
        <name>a divalent metal cation</name>
        <dbReference type="ChEBI" id="CHEBI:60240"/>
        <label>2</label>
    </ligand>
</feature>
<dbReference type="AlphaFoldDB" id="A0A2G9Z9U7"/>
<reference evidence="3 4" key="1">
    <citation type="submission" date="2017-09" db="EMBL/GenBank/DDBJ databases">
        <title>Depth-based differentiation of microbial function through sediment-hosted aquifers and enrichment of novel symbionts in the deep terrestrial subsurface.</title>
        <authorList>
            <person name="Probst A.J."/>
            <person name="Ladd B."/>
            <person name="Jarett J.K."/>
            <person name="Geller-Mcgrath D.E."/>
            <person name="Sieber C.M."/>
            <person name="Emerson J.B."/>
            <person name="Anantharaman K."/>
            <person name="Thomas B.C."/>
            <person name="Malmstrom R."/>
            <person name="Stieglmeier M."/>
            <person name="Klingl A."/>
            <person name="Woyke T."/>
            <person name="Ryan C.M."/>
            <person name="Banfield J.F."/>
        </authorList>
    </citation>
    <scope>NUCLEOTIDE SEQUENCE [LARGE SCALE GENOMIC DNA]</scope>
    <source>
        <strain evidence="3">CG23_combo_of_CG06-09_8_20_14_all_54_14</strain>
    </source>
</reference>
<gene>
    <name evidence="3" type="ORF">COX26_01420</name>
</gene>
<feature type="binding site" evidence="2">
    <location>
        <position position="9"/>
    </location>
    <ligand>
        <name>a divalent metal cation</name>
        <dbReference type="ChEBI" id="CHEBI:60240"/>
        <label>1</label>
    </ligand>
</feature>
<dbReference type="Gene3D" id="3.20.20.140">
    <property type="entry name" value="Metal-dependent hydrolases"/>
    <property type="match status" value="1"/>
</dbReference>
<dbReference type="InterPro" id="IPR018228">
    <property type="entry name" value="DNase_TatD-rel_CS"/>
</dbReference>
<dbReference type="GO" id="GO:0046872">
    <property type="term" value="F:metal ion binding"/>
    <property type="evidence" value="ECO:0007669"/>
    <property type="project" value="UniProtKB-KW"/>
</dbReference>
<protein>
    <recommendedName>
        <fullName evidence="5">Hydrolase TatD</fullName>
    </recommendedName>
</protein>
<dbReference type="PANTHER" id="PTHR46124">
    <property type="entry name" value="D-AMINOACYL-TRNA DEACYLASE"/>
    <property type="match status" value="1"/>
</dbReference>
<feature type="binding site" evidence="2">
    <location>
        <position position="114"/>
    </location>
    <ligand>
        <name>a divalent metal cation</name>
        <dbReference type="ChEBI" id="CHEBI:60240"/>
        <label>1</label>
    </ligand>
</feature>
<dbReference type="Proteomes" id="UP000228812">
    <property type="component" value="Unassembled WGS sequence"/>
</dbReference>
<dbReference type="PIRSF" id="PIRSF005902">
    <property type="entry name" value="DNase_TatD"/>
    <property type="match status" value="1"/>
</dbReference>
<comment type="caution">
    <text evidence="3">The sequence shown here is derived from an EMBL/GenBank/DDBJ whole genome shotgun (WGS) entry which is preliminary data.</text>
</comment>
<accession>A0A2G9Z9U7</accession>
<name>A0A2G9Z9U7_9BACT</name>
<dbReference type="PANTHER" id="PTHR46124:SF2">
    <property type="entry name" value="D-AMINOACYL-TRNA DEACYLASE"/>
    <property type="match status" value="1"/>
</dbReference>
<evidence type="ECO:0000256" key="2">
    <source>
        <dbReference type="PIRSR" id="PIRSR005902-1"/>
    </source>
</evidence>
<dbReference type="SUPFAM" id="SSF51556">
    <property type="entry name" value="Metallo-dependent hydrolases"/>
    <property type="match status" value="1"/>
</dbReference>